<evidence type="ECO:0000256" key="3">
    <source>
        <dbReference type="ARBA" id="ARBA00022679"/>
    </source>
</evidence>
<evidence type="ECO:0000256" key="2">
    <source>
        <dbReference type="ARBA" id="ARBA00022603"/>
    </source>
</evidence>
<protein>
    <recommendedName>
        <fullName evidence="1">peptide chain release factor N(5)-glutamine methyltransferase</fullName>
        <ecNumber evidence="1">2.1.1.297</ecNumber>
    </recommendedName>
</protein>
<dbReference type="InterPro" id="IPR002052">
    <property type="entry name" value="DNA_methylase_N6_adenine_CS"/>
</dbReference>
<sequence length="321" mass="36719">MKLQNLITNIFKHRLNSMSYLEPIIFKRKIQTNILKPKNFMYTSHNIIFDNIDFNYLKNQLRSIDTKAASKDEMADLFTSDSPLSIRQVLTICEKQLKKEEIFEADLSSEYIISRALNIERLIIVSTISYLFNRMPIQYILGDWDFHSFKLKLRPPVFIPRPETEELVNIAISVIRNVLKVESPVILDVCCGSGAISLAMLNLLPNSTCVAIDKSKYAVDLTIENAKDLDLCDRLHVIHGKITDAAFPHLPFDKFDLIVSNPPYIPQKNIPNLQPEILLYEDMGAIFGGVEGLDVIKNIILQGQHLLKENGRMIMEVRNIC</sequence>
<dbReference type="Gene3D" id="3.40.50.150">
    <property type="entry name" value="Vaccinia Virus protein VP39"/>
    <property type="match status" value="1"/>
</dbReference>
<dbReference type="Proteomes" id="UP000326759">
    <property type="component" value="Unassembled WGS sequence"/>
</dbReference>
<dbReference type="SUPFAM" id="SSF53335">
    <property type="entry name" value="S-adenosyl-L-methionine-dependent methyltransferases"/>
    <property type="match status" value="1"/>
</dbReference>
<dbReference type="EMBL" id="SEYY01005498">
    <property type="protein sequence ID" value="KAB7503281.1"/>
    <property type="molecule type" value="Genomic_DNA"/>
</dbReference>
<dbReference type="AlphaFoldDB" id="A0A5N5T9J6"/>
<dbReference type="InterPro" id="IPR029063">
    <property type="entry name" value="SAM-dependent_MTases_sf"/>
</dbReference>
<dbReference type="EC" id="2.1.1.297" evidence="1"/>
<dbReference type="CDD" id="cd02440">
    <property type="entry name" value="AdoMet_MTases"/>
    <property type="match status" value="1"/>
</dbReference>
<dbReference type="PROSITE" id="PS00092">
    <property type="entry name" value="N6_MTASE"/>
    <property type="match status" value="1"/>
</dbReference>
<dbReference type="PANTHER" id="PTHR18895:SF74">
    <property type="entry name" value="MTRF1L RELEASE FACTOR GLUTAMINE METHYLTRANSFERASE"/>
    <property type="match status" value="1"/>
</dbReference>
<keyword evidence="3 7" id="KW-0808">Transferase</keyword>
<accession>A0A5N5T9J6</accession>
<keyword evidence="4" id="KW-0949">S-adenosyl-L-methionine</keyword>
<dbReference type="GO" id="GO:0032259">
    <property type="term" value="P:methylation"/>
    <property type="evidence" value="ECO:0007669"/>
    <property type="project" value="UniProtKB-KW"/>
</dbReference>
<comment type="catalytic activity">
    <reaction evidence="5">
        <text>L-glutaminyl-[peptide chain release factor] + S-adenosyl-L-methionine = N(5)-methyl-L-glutaminyl-[peptide chain release factor] + S-adenosyl-L-homocysteine + H(+)</text>
        <dbReference type="Rhea" id="RHEA:42896"/>
        <dbReference type="Rhea" id="RHEA-COMP:10271"/>
        <dbReference type="Rhea" id="RHEA-COMP:10272"/>
        <dbReference type="ChEBI" id="CHEBI:15378"/>
        <dbReference type="ChEBI" id="CHEBI:30011"/>
        <dbReference type="ChEBI" id="CHEBI:57856"/>
        <dbReference type="ChEBI" id="CHEBI:59789"/>
        <dbReference type="ChEBI" id="CHEBI:61891"/>
        <dbReference type="EC" id="2.1.1.297"/>
    </reaction>
</comment>
<keyword evidence="2 7" id="KW-0489">Methyltransferase</keyword>
<dbReference type="OrthoDB" id="269872at2759"/>
<evidence type="ECO:0000256" key="4">
    <source>
        <dbReference type="ARBA" id="ARBA00022691"/>
    </source>
</evidence>
<evidence type="ECO:0000313" key="8">
    <source>
        <dbReference type="Proteomes" id="UP000326759"/>
    </source>
</evidence>
<comment type="caution">
    <text evidence="7">The sequence shown here is derived from an EMBL/GenBank/DDBJ whole genome shotgun (WGS) entry which is preliminary data.</text>
</comment>
<gene>
    <name evidence="7" type="primary">HEMK1</name>
    <name evidence="7" type="ORF">Anas_08505</name>
</gene>
<dbReference type="Pfam" id="PF05175">
    <property type="entry name" value="MTS"/>
    <property type="match status" value="1"/>
</dbReference>
<name>A0A5N5T9J6_9CRUS</name>
<evidence type="ECO:0000256" key="1">
    <source>
        <dbReference type="ARBA" id="ARBA00012771"/>
    </source>
</evidence>
<dbReference type="InterPro" id="IPR050320">
    <property type="entry name" value="N5-glutamine_MTase"/>
</dbReference>
<evidence type="ECO:0000313" key="7">
    <source>
        <dbReference type="EMBL" id="KAB7503281.1"/>
    </source>
</evidence>
<dbReference type="PANTHER" id="PTHR18895">
    <property type="entry name" value="HEMK METHYLTRANSFERASE"/>
    <property type="match status" value="1"/>
</dbReference>
<proteinExistence type="predicted"/>
<dbReference type="GO" id="GO:0102559">
    <property type="term" value="F:peptide chain release factor N(5)-glutamine methyltransferase activity"/>
    <property type="evidence" value="ECO:0007669"/>
    <property type="project" value="UniProtKB-EC"/>
</dbReference>
<evidence type="ECO:0000256" key="5">
    <source>
        <dbReference type="ARBA" id="ARBA00048391"/>
    </source>
</evidence>
<dbReference type="InterPro" id="IPR004556">
    <property type="entry name" value="HemK-like"/>
</dbReference>
<reference evidence="7 8" key="1">
    <citation type="journal article" date="2019" name="PLoS Biol.">
        <title>Sex chromosomes control vertical transmission of feminizing Wolbachia symbionts in an isopod.</title>
        <authorList>
            <person name="Becking T."/>
            <person name="Chebbi M.A."/>
            <person name="Giraud I."/>
            <person name="Moumen B."/>
            <person name="Laverre T."/>
            <person name="Caubet Y."/>
            <person name="Peccoud J."/>
            <person name="Gilbert C."/>
            <person name="Cordaux R."/>
        </authorList>
    </citation>
    <scope>NUCLEOTIDE SEQUENCE [LARGE SCALE GENOMIC DNA]</scope>
    <source>
        <strain evidence="7">ANa2</strain>
        <tissue evidence="7">Whole body excluding digestive tract and cuticle</tissue>
    </source>
</reference>
<dbReference type="GO" id="GO:0003676">
    <property type="term" value="F:nucleic acid binding"/>
    <property type="evidence" value="ECO:0007669"/>
    <property type="project" value="InterPro"/>
</dbReference>
<dbReference type="GO" id="GO:0005739">
    <property type="term" value="C:mitochondrion"/>
    <property type="evidence" value="ECO:0007669"/>
    <property type="project" value="TreeGrafter"/>
</dbReference>
<feature type="domain" description="Methyltransferase small" evidence="6">
    <location>
        <begin position="179"/>
        <end position="269"/>
    </location>
</feature>
<dbReference type="NCBIfam" id="TIGR00536">
    <property type="entry name" value="hemK_fam"/>
    <property type="match status" value="1"/>
</dbReference>
<dbReference type="InterPro" id="IPR007848">
    <property type="entry name" value="Small_mtfrase_dom"/>
</dbReference>
<evidence type="ECO:0000259" key="6">
    <source>
        <dbReference type="Pfam" id="PF05175"/>
    </source>
</evidence>
<organism evidence="7 8">
    <name type="scientific">Armadillidium nasatum</name>
    <dbReference type="NCBI Taxonomy" id="96803"/>
    <lineage>
        <taxon>Eukaryota</taxon>
        <taxon>Metazoa</taxon>
        <taxon>Ecdysozoa</taxon>
        <taxon>Arthropoda</taxon>
        <taxon>Crustacea</taxon>
        <taxon>Multicrustacea</taxon>
        <taxon>Malacostraca</taxon>
        <taxon>Eumalacostraca</taxon>
        <taxon>Peracarida</taxon>
        <taxon>Isopoda</taxon>
        <taxon>Oniscidea</taxon>
        <taxon>Crinocheta</taxon>
        <taxon>Armadillidiidae</taxon>
        <taxon>Armadillidium</taxon>
    </lineage>
</organism>
<keyword evidence="8" id="KW-1185">Reference proteome</keyword>